<evidence type="ECO:0008006" key="3">
    <source>
        <dbReference type="Google" id="ProtNLM"/>
    </source>
</evidence>
<sequence length="380" mass="44606">MQYKEIRVGEKVKRAINAGRQVFSVNWIKRVESNVGDLAMLKYGDSFLAWATLNPLDPYHYVRLLSTDEKYEPLEDLKDKIRRAKDYRSKIGYKNHYRLVYSESDFLSGLIIDKYNDIYVIQNANPFFDKNIEILRDALIELEGKNISIIEKSVGKSRETSRLEPRERILYGELYETTIKECNKKFVVNVLLGQKTGWFLDQRENRKIISKIRSEKAIDVFCYTGSFGICSNSDQIFFVEKNKYAVNILKKNISINRINNYKIFNDNAFKILKMLANRKEKFDLVILDPPDLLSEKNGLKNIILINSMAIDLIDEGFLATFSCSQDLKEERFLSILRTIIRRKRKKFSIIGKFQQAFDHKVIHPHRELNYLKGFLLEIHN</sequence>
<name>A0A397WMK2_9ARCH</name>
<dbReference type="PANTHER" id="PTHR42873:SF1">
    <property type="entry name" value="S-ADENOSYLMETHIONINE-DEPENDENT METHYLTRANSFERASE DOMAIN-CONTAINING PROTEIN"/>
    <property type="match status" value="1"/>
</dbReference>
<gene>
    <name evidence="1" type="ORF">BXU00_02940</name>
</gene>
<accession>A0A397WMK2</accession>
<protein>
    <recommendedName>
        <fullName evidence="3">PUA domain-containing protein</fullName>
    </recommendedName>
</protein>
<dbReference type="Gene3D" id="3.30.750.80">
    <property type="entry name" value="RNA methyltransferase domain (HRMD) like"/>
    <property type="match status" value="1"/>
</dbReference>
<dbReference type="EMBL" id="MWMI01000005">
    <property type="protein sequence ID" value="RIB35131.1"/>
    <property type="molecule type" value="Genomic_DNA"/>
</dbReference>
<evidence type="ECO:0000313" key="2">
    <source>
        <dbReference type="Proteomes" id="UP000266622"/>
    </source>
</evidence>
<dbReference type="InterPro" id="IPR029063">
    <property type="entry name" value="SAM-dependent_MTases_sf"/>
</dbReference>
<comment type="caution">
    <text evidence="1">The sequence shown here is derived from an EMBL/GenBank/DDBJ whole genome shotgun (WGS) entry which is preliminary data.</text>
</comment>
<proteinExistence type="predicted"/>
<evidence type="ECO:0000313" key="1">
    <source>
        <dbReference type="EMBL" id="RIB35131.1"/>
    </source>
</evidence>
<dbReference type="Gene3D" id="3.40.50.150">
    <property type="entry name" value="Vaccinia Virus protein VP39"/>
    <property type="match status" value="1"/>
</dbReference>
<dbReference type="SUPFAM" id="SSF53335">
    <property type="entry name" value="S-adenosyl-L-methionine-dependent methyltransferases"/>
    <property type="match status" value="1"/>
</dbReference>
<dbReference type="Proteomes" id="UP000266622">
    <property type="component" value="Unassembled WGS sequence"/>
</dbReference>
<dbReference type="CDD" id="cd11572">
    <property type="entry name" value="RlmI_M_like"/>
    <property type="match status" value="1"/>
</dbReference>
<dbReference type="Pfam" id="PF03602">
    <property type="entry name" value="Cons_hypoth95"/>
    <property type="match status" value="1"/>
</dbReference>
<organism evidence="1 2">
    <name type="scientific">Candidatus Nanoclepta minutus</name>
    <dbReference type="NCBI Taxonomy" id="1940235"/>
    <lineage>
        <taxon>Archaea</taxon>
        <taxon>Nanobdellota</taxon>
        <taxon>Candidatus Nanoclepta</taxon>
    </lineage>
</organism>
<dbReference type="CDD" id="cd02440">
    <property type="entry name" value="AdoMet_MTases"/>
    <property type="match status" value="1"/>
</dbReference>
<dbReference type="AlphaFoldDB" id="A0A397WMK2"/>
<reference evidence="1 2" key="1">
    <citation type="journal article" date="2018" name="Syst. Appl. Microbiol.">
        <title>A new symbiotic nanoarchaeote (Candidatus Nanoclepta minutus) and its host (Zestosphaera tikiterensis gen. nov., sp. nov.) from a New Zealand hot spring.</title>
        <authorList>
            <person name="St John E."/>
            <person name="Liu Y."/>
            <person name="Podar M."/>
            <person name="Stott M.B."/>
            <person name="Meneghin J."/>
            <person name="Chen Z."/>
            <person name="Lagutin K."/>
            <person name="Mitchell K."/>
            <person name="Reysenbach A.L."/>
        </authorList>
    </citation>
    <scope>NUCLEOTIDE SEQUENCE [LARGE SCALE GENOMIC DNA]</scope>
    <source>
        <strain evidence="1">NZ3</strain>
    </source>
</reference>
<dbReference type="PANTHER" id="PTHR42873">
    <property type="entry name" value="RIBOSOMAL RNA LARGE SUBUNIT METHYLTRANSFERASE"/>
    <property type="match status" value="1"/>
</dbReference>